<keyword evidence="1" id="KW-0862">Zinc</keyword>
<dbReference type="InterPro" id="IPR024078">
    <property type="entry name" value="LmbE-like_dom_sf"/>
</dbReference>
<dbReference type="EMBL" id="JACSQD010000001">
    <property type="protein sequence ID" value="MBD7994309.1"/>
    <property type="molecule type" value="Genomic_DNA"/>
</dbReference>
<dbReference type="PANTHER" id="PTHR12993:SF11">
    <property type="entry name" value="N-ACETYLGLUCOSAMINYL-PHOSPHATIDYLINOSITOL DE-N-ACETYLASE"/>
    <property type="match status" value="1"/>
</dbReference>
<evidence type="ECO:0000256" key="1">
    <source>
        <dbReference type="ARBA" id="ARBA00022833"/>
    </source>
</evidence>
<dbReference type="Proteomes" id="UP000609874">
    <property type="component" value="Unassembled WGS sequence"/>
</dbReference>
<dbReference type="Pfam" id="PF02585">
    <property type="entry name" value="PIG-L"/>
    <property type="match status" value="1"/>
</dbReference>
<dbReference type="InterPro" id="IPR003737">
    <property type="entry name" value="GlcNAc_PI_deacetylase-related"/>
</dbReference>
<reference evidence="2 3" key="1">
    <citation type="submission" date="2020-08" db="EMBL/GenBank/DDBJ databases">
        <title>A Genomic Blueprint of the Chicken Gut Microbiome.</title>
        <authorList>
            <person name="Gilroy R."/>
            <person name="Ravi A."/>
            <person name="Getino M."/>
            <person name="Pursley I."/>
            <person name="Horton D.L."/>
            <person name="Alikhan N.-F."/>
            <person name="Baker D."/>
            <person name="Gharbi K."/>
            <person name="Hall N."/>
            <person name="Watson M."/>
            <person name="Adriaenssens E.M."/>
            <person name="Foster-Nyarko E."/>
            <person name="Jarju S."/>
            <person name="Secka A."/>
            <person name="Antonio M."/>
            <person name="Oren A."/>
            <person name="Chaudhuri R."/>
            <person name="La Ragione R.M."/>
            <person name="Hildebrand F."/>
            <person name="Pallen M.J."/>
        </authorList>
    </citation>
    <scope>NUCLEOTIDE SEQUENCE [LARGE SCALE GENOMIC DNA]</scope>
    <source>
        <strain evidence="2 3">Sa2CUA1</strain>
    </source>
</reference>
<organism evidence="2 3">
    <name type="scientific">Arthrobacter gallicola</name>
    <dbReference type="NCBI Taxonomy" id="2762225"/>
    <lineage>
        <taxon>Bacteria</taxon>
        <taxon>Bacillati</taxon>
        <taxon>Actinomycetota</taxon>
        <taxon>Actinomycetes</taxon>
        <taxon>Micrococcales</taxon>
        <taxon>Micrococcaceae</taxon>
        <taxon>Arthrobacter</taxon>
    </lineage>
</organism>
<dbReference type="Gene3D" id="3.40.50.10320">
    <property type="entry name" value="LmbE-like"/>
    <property type="match status" value="1"/>
</dbReference>
<sequence length="271" mass="29354">MSAPRVLALVVAHPDDDAYGLAGTVALHEYDPGFRFILVHATDGGAGQVDPAYPPLHEPLGRIRRREMDAAWTAHGRPPDRHEWLDYDDGALAGVPQTELTDRIGVILAEERPDVVATFGPDGITGHPDHIAVGAATDVAFSDLRDDGGPGLLRLVHGALRRSTWERWNRGRILHGLDPWDAGRMYDLHPVPDEQIGIEVDVSTVAHRVVAGLMEHRTQRHVVSPGVPPDAEEDARWARAVGAEALVIAWPPRPAEAAVLGDVFEGLPEPG</sequence>
<dbReference type="PANTHER" id="PTHR12993">
    <property type="entry name" value="N-ACETYLGLUCOSAMINYL-PHOSPHATIDYLINOSITOL DE-N-ACETYLASE-RELATED"/>
    <property type="match status" value="1"/>
</dbReference>
<dbReference type="RefSeq" id="WP_191806657.1">
    <property type="nucleotide sequence ID" value="NZ_JACSQD010000001.1"/>
</dbReference>
<evidence type="ECO:0000313" key="3">
    <source>
        <dbReference type="Proteomes" id="UP000609874"/>
    </source>
</evidence>
<accession>A0ABR8UP38</accession>
<comment type="caution">
    <text evidence="2">The sequence shown here is derived from an EMBL/GenBank/DDBJ whole genome shotgun (WGS) entry which is preliminary data.</text>
</comment>
<protein>
    <submittedName>
        <fullName evidence="2">PIG-L family deacetylase</fullName>
    </submittedName>
</protein>
<proteinExistence type="predicted"/>
<keyword evidence="3" id="KW-1185">Reference proteome</keyword>
<evidence type="ECO:0000313" key="2">
    <source>
        <dbReference type="EMBL" id="MBD7994309.1"/>
    </source>
</evidence>
<gene>
    <name evidence="2" type="ORF">H9639_03230</name>
</gene>
<name>A0ABR8UP38_9MICC</name>
<dbReference type="SUPFAM" id="SSF102588">
    <property type="entry name" value="LmbE-like"/>
    <property type="match status" value="1"/>
</dbReference>